<sequence>MISYYIIATTSNKVTDRDILYTFTSNIDGKEDISASLSIPVFIDPKNVSNDSQQELETNIGSKTYSKDVNVKYRTFNNDIQSENSNLNGESFIDKVNLDNNTFRHTIYINPLGKSIGDETVTISNCPKTDSEVNYNNHVTKIKIYELNNQNSFPTQSMYFDPDTAKDVTDALAGNMHFYGNKLYLELPGNDPYDSGKYNDKKYVVQYSTTFKPKKDIQTSVLFGTTYYKYGDPQAWTDLYYWDNANSLYRSLQEATSSKVGYFQEHDIYETVDPKGNVISVDDRTDGDVTKGNSKESYGTSGNPRDGYEFKTVQDEKNNPGYDATTHKTSGNYQPGKKVEITYVWVKTEKPGKVVVHNIYKDYKDGKLVNTTTPDYAKDVANVKSGTSKESYEVTGTFKDGYKLVKVVPDNENPVSDMTTDKNSKITSGHYVAGKTLVVTYIWVKDTKSPEPVVPTPSEPEVPKKPSEPTKPEPKVPEEPKTPEPSEPSEPVKKVHKKHVVHKKHQSWNKNSGIHAEKQWNVNKGPHAENNRWTNNYVPQGESWSNDYKPYGENSIQSKVVNESSHKTLPQTGERHSIMTIMLGSLLAATGLMALFIDDKRKKN</sequence>
<feature type="domain" description="Fibrinogen-binding" evidence="8">
    <location>
        <begin position="83"/>
        <end position="231"/>
    </location>
</feature>
<feature type="region of interest" description="Disordered" evidence="6">
    <location>
        <begin position="277"/>
        <end position="307"/>
    </location>
</feature>
<dbReference type="Gene3D" id="2.60.40.1290">
    <property type="match status" value="1"/>
</dbReference>
<evidence type="ECO:0000259" key="9">
    <source>
        <dbReference type="Pfam" id="PF17961"/>
    </source>
</evidence>
<feature type="compositionally biased region" description="Polar residues" evidence="6">
    <location>
        <begin position="291"/>
        <end position="303"/>
    </location>
</feature>
<dbReference type="Gene3D" id="2.60.40.1280">
    <property type="match status" value="1"/>
</dbReference>
<keyword evidence="2" id="KW-0134">Cell wall</keyword>
<dbReference type="Proteomes" id="UP000196293">
    <property type="component" value="Unassembled WGS sequence"/>
</dbReference>
<accession>A0A1Y4UFM2</accession>
<gene>
    <name evidence="11" type="ORF">B5E44_07180</name>
    <name evidence="10" type="ORF">B5E59_06600</name>
</gene>
<name>A0A1Y4UFM2_9LACO</name>
<keyword evidence="7" id="KW-0472">Membrane</keyword>
<dbReference type="Proteomes" id="UP000195859">
    <property type="component" value="Unassembled WGS sequence"/>
</dbReference>
<keyword evidence="7" id="KW-0812">Transmembrane</keyword>
<feature type="region of interest" description="Disordered" evidence="6">
    <location>
        <begin position="448"/>
        <end position="508"/>
    </location>
</feature>
<feature type="compositionally biased region" description="Basic residues" evidence="6">
    <location>
        <begin position="494"/>
        <end position="507"/>
    </location>
</feature>
<comment type="subcellular location">
    <subcellularLocation>
        <location evidence="1">Secreted</location>
        <location evidence="1">Cell wall</location>
        <topology evidence="1">Peptidoglycan-anchor</topology>
    </subcellularLocation>
</comment>
<evidence type="ECO:0000256" key="6">
    <source>
        <dbReference type="SAM" id="MobiDB-lite"/>
    </source>
</evidence>
<keyword evidence="13" id="KW-1185">Reference proteome</keyword>
<dbReference type="Pfam" id="PF17961">
    <property type="entry name" value="Big_8"/>
    <property type="match status" value="1"/>
</dbReference>
<evidence type="ECO:0000256" key="4">
    <source>
        <dbReference type="ARBA" id="ARBA00022729"/>
    </source>
</evidence>
<dbReference type="InterPro" id="IPR011252">
    <property type="entry name" value="Fibrogen-bd_dom1"/>
</dbReference>
<keyword evidence="3" id="KW-0964">Secreted</keyword>
<evidence type="ECO:0000313" key="12">
    <source>
        <dbReference type="Proteomes" id="UP000195859"/>
    </source>
</evidence>
<feature type="transmembrane region" description="Helical" evidence="7">
    <location>
        <begin position="578"/>
        <end position="597"/>
    </location>
</feature>
<keyword evidence="5" id="KW-0572">Peptidoglycan-anchor</keyword>
<protein>
    <recommendedName>
        <fullName evidence="14">Gram-positive cocci surface proteins LPxTG domain-containing protein</fullName>
    </recommendedName>
</protein>
<feature type="domain" description="SDR-like Ig" evidence="9">
    <location>
        <begin position="6"/>
        <end position="51"/>
    </location>
</feature>
<comment type="caution">
    <text evidence="11">The sequence shown here is derived from an EMBL/GenBank/DDBJ whole genome shotgun (WGS) entry which is preliminary data.</text>
</comment>
<evidence type="ECO:0000256" key="1">
    <source>
        <dbReference type="ARBA" id="ARBA00004168"/>
    </source>
</evidence>
<keyword evidence="4" id="KW-0732">Signal</keyword>
<evidence type="ECO:0000313" key="11">
    <source>
        <dbReference type="EMBL" id="OUQ75389.1"/>
    </source>
</evidence>
<reference evidence="12 13" key="1">
    <citation type="submission" date="2017-04" db="EMBL/GenBank/DDBJ databases">
        <title>Function of individual gut microbiota members based on whole genome sequencing of pure cultures obtained from chicken caecum.</title>
        <authorList>
            <person name="Medvecky M."/>
            <person name="Cejkova D."/>
            <person name="Polansky O."/>
            <person name="Karasova D."/>
            <person name="Kubasova T."/>
            <person name="Cizek A."/>
            <person name="Rychlik I."/>
        </authorList>
    </citation>
    <scope>NUCLEOTIDE SEQUENCE [LARGE SCALE GENOMIC DNA]</scope>
    <source>
        <strain evidence="12">An101</strain>
        <strain evidence="13">An115</strain>
    </source>
</reference>
<dbReference type="EMBL" id="NFLZ01000018">
    <property type="protein sequence ID" value="OUQ75389.1"/>
    <property type="molecule type" value="Genomic_DNA"/>
</dbReference>
<dbReference type="EMBL" id="NFLS01000016">
    <property type="protein sequence ID" value="OUQ55745.1"/>
    <property type="molecule type" value="Genomic_DNA"/>
</dbReference>
<evidence type="ECO:0000256" key="2">
    <source>
        <dbReference type="ARBA" id="ARBA00022512"/>
    </source>
</evidence>
<dbReference type="Pfam" id="PF10425">
    <property type="entry name" value="SdrG_C_C"/>
    <property type="match status" value="1"/>
</dbReference>
<organism evidence="11 12">
    <name type="scientific">Lactobacillus gallinarum</name>
    <dbReference type="NCBI Taxonomy" id="52242"/>
    <lineage>
        <taxon>Bacteria</taxon>
        <taxon>Bacillati</taxon>
        <taxon>Bacillota</taxon>
        <taxon>Bacilli</taxon>
        <taxon>Lactobacillales</taxon>
        <taxon>Lactobacillaceae</taxon>
        <taxon>Lactobacillus</taxon>
    </lineage>
</organism>
<evidence type="ECO:0008006" key="14">
    <source>
        <dbReference type="Google" id="ProtNLM"/>
    </source>
</evidence>
<evidence type="ECO:0000259" key="8">
    <source>
        <dbReference type="Pfam" id="PF10425"/>
    </source>
</evidence>
<keyword evidence="7" id="KW-1133">Transmembrane helix</keyword>
<evidence type="ECO:0000256" key="3">
    <source>
        <dbReference type="ARBA" id="ARBA00022525"/>
    </source>
</evidence>
<dbReference type="NCBIfam" id="TIGR01167">
    <property type="entry name" value="LPXTG_anchor"/>
    <property type="match status" value="1"/>
</dbReference>
<dbReference type="AlphaFoldDB" id="A0A1Y4UFM2"/>
<evidence type="ECO:0000313" key="10">
    <source>
        <dbReference type="EMBL" id="OUQ55745.1"/>
    </source>
</evidence>
<dbReference type="GO" id="GO:0007155">
    <property type="term" value="P:cell adhesion"/>
    <property type="evidence" value="ECO:0007669"/>
    <property type="project" value="InterPro"/>
</dbReference>
<dbReference type="SUPFAM" id="SSF49401">
    <property type="entry name" value="Bacterial adhesins"/>
    <property type="match status" value="2"/>
</dbReference>
<dbReference type="InterPro" id="IPR008966">
    <property type="entry name" value="Adhesion_dom_sf"/>
</dbReference>
<evidence type="ECO:0000313" key="13">
    <source>
        <dbReference type="Proteomes" id="UP000196293"/>
    </source>
</evidence>
<evidence type="ECO:0000256" key="7">
    <source>
        <dbReference type="SAM" id="Phobius"/>
    </source>
</evidence>
<feature type="compositionally biased region" description="Basic and acidic residues" evidence="6">
    <location>
        <begin position="461"/>
        <end position="484"/>
    </location>
</feature>
<proteinExistence type="predicted"/>
<evidence type="ECO:0000256" key="5">
    <source>
        <dbReference type="ARBA" id="ARBA00023088"/>
    </source>
</evidence>
<reference evidence="11" key="2">
    <citation type="journal article" date="2018" name="BMC Genomics">
        <title>Whole genome sequencing and function prediction of 133 gut anaerobes isolated from chicken caecum in pure cultures.</title>
        <authorList>
            <person name="Medvecky M."/>
            <person name="Cejkova D."/>
            <person name="Polansky O."/>
            <person name="Karasova D."/>
            <person name="Kubasova T."/>
            <person name="Cizek A."/>
            <person name="Rychlik I."/>
        </authorList>
    </citation>
    <scope>NUCLEOTIDE SEQUENCE</scope>
    <source>
        <strain evidence="11">An101</strain>
        <strain evidence="10">An115</strain>
    </source>
</reference>
<dbReference type="InterPro" id="IPR041171">
    <property type="entry name" value="SDR_Ig"/>
</dbReference>
<dbReference type="InterPro" id="IPR011266">
    <property type="entry name" value="Adhesin_Fg-bd_dom_2"/>
</dbReference>